<comment type="function">
    <text evidence="1">Produces ATP from ADP in the presence of a proton gradient across the membrane. The gamma chain is believed to be important in regulating ATPase activity and the flow of protons through the CF(0) complex.</text>
</comment>
<keyword evidence="5" id="KW-0375">Hydrogen ion transport</keyword>
<proteinExistence type="inferred from homology"/>
<keyword evidence="12" id="KW-1185">Reference proteome</keyword>
<evidence type="ECO:0000256" key="5">
    <source>
        <dbReference type="ARBA" id="ARBA00022781"/>
    </source>
</evidence>
<evidence type="ECO:0000256" key="2">
    <source>
        <dbReference type="ARBA" id="ARBA00004170"/>
    </source>
</evidence>
<evidence type="ECO:0000256" key="8">
    <source>
        <dbReference type="ARBA" id="ARBA00023196"/>
    </source>
</evidence>
<evidence type="ECO:0000256" key="10">
    <source>
        <dbReference type="SAM" id="Coils"/>
    </source>
</evidence>
<dbReference type="SUPFAM" id="SSF52943">
    <property type="entry name" value="ATP synthase (F1-ATPase), gamma subunit"/>
    <property type="match status" value="1"/>
</dbReference>
<dbReference type="Gene3D" id="1.10.287.80">
    <property type="entry name" value="ATP synthase, gamma subunit, helix hairpin domain"/>
    <property type="match status" value="1"/>
</dbReference>
<evidence type="ECO:0000313" key="11">
    <source>
        <dbReference type="EMBL" id="PPQ26539.1"/>
    </source>
</evidence>
<dbReference type="EMBL" id="NHRY01000269">
    <property type="protein sequence ID" value="PPQ26539.1"/>
    <property type="molecule type" value="Genomic_DNA"/>
</dbReference>
<keyword evidence="7" id="KW-0472">Membrane</keyword>
<evidence type="ECO:0000256" key="7">
    <source>
        <dbReference type="ARBA" id="ARBA00023136"/>
    </source>
</evidence>
<reference evidence="11 12" key="1">
    <citation type="journal article" date="2018" name="Arch. Microbiol.">
        <title>New insights into the metabolic potential of the phototrophic purple bacterium Rhodopila globiformis DSM 161(T) from its draft genome sequence and evidence for a vanadium-dependent nitrogenase.</title>
        <authorList>
            <person name="Imhoff J.F."/>
            <person name="Rahn T."/>
            <person name="Kunzel S."/>
            <person name="Neulinger S.C."/>
        </authorList>
    </citation>
    <scope>NUCLEOTIDE SEQUENCE [LARGE SCALE GENOMIC DNA]</scope>
    <source>
        <strain evidence="11 12">DSM 161</strain>
    </source>
</reference>
<evidence type="ECO:0000256" key="6">
    <source>
        <dbReference type="ARBA" id="ARBA00023065"/>
    </source>
</evidence>
<evidence type="ECO:0000313" key="12">
    <source>
        <dbReference type="Proteomes" id="UP000239724"/>
    </source>
</evidence>
<dbReference type="Proteomes" id="UP000239724">
    <property type="component" value="Unassembled WGS sequence"/>
</dbReference>
<keyword evidence="8" id="KW-0139">CF(1)</keyword>
<dbReference type="RefSeq" id="WP_104522554.1">
    <property type="nucleotide sequence ID" value="NZ_NHRY01000269.1"/>
</dbReference>
<comment type="subcellular location">
    <subcellularLocation>
        <location evidence="2">Membrane</location>
        <topology evidence="2">Peripheral membrane protein</topology>
    </subcellularLocation>
</comment>
<evidence type="ECO:0000256" key="9">
    <source>
        <dbReference type="ARBA" id="ARBA00023310"/>
    </source>
</evidence>
<comment type="similarity">
    <text evidence="3">Belongs to the ATPase gamma chain family.</text>
</comment>
<protein>
    <recommendedName>
        <fullName evidence="13">ATPase</fullName>
    </recommendedName>
</protein>
<evidence type="ECO:0000256" key="4">
    <source>
        <dbReference type="ARBA" id="ARBA00022448"/>
    </source>
</evidence>
<evidence type="ECO:0008006" key="13">
    <source>
        <dbReference type="Google" id="ProtNLM"/>
    </source>
</evidence>
<gene>
    <name evidence="11" type="ORF">CCS01_29735</name>
</gene>
<dbReference type="Pfam" id="PF00231">
    <property type="entry name" value="ATP-synt"/>
    <property type="match status" value="1"/>
</dbReference>
<accession>A0A2S6MW14</accession>
<dbReference type="GO" id="GO:0045259">
    <property type="term" value="C:proton-transporting ATP synthase complex"/>
    <property type="evidence" value="ECO:0007669"/>
    <property type="project" value="UniProtKB-KW"/>
</dbReference>
<keyword evidence="9" id="KW-0066">ATP synthesis</keyword>
<name>A0A2S6MW14_RHOGL</name>
<dbReference type="InterPro" id="IPR000131">
    <property type="entry name" value="ATP_synth_F1_gsu"/>
</dbReference>
<evidence type="ECO:0000256" key="1">
    <source>
        <dbReference type="ARBA" id="ARBA00003456"/>
    </source>
</evidence>
<keyword evidence="6" id="KW-0406">Ion transport</keyword>
<dbReference type="OrthoDB" id="6169121at2"/>
<dbReference type="Gene3D" id="3.40.1380.10">
    <property type="match status" value="1"/>
</dbReference>
<organism evidence="11 12">
    <name type="scientific">Rhodopila globiformis</name>
    <name type="common">Rhodopseudomonas globiformis</name>
    <dbReference type="NCBI Taxonomy" id="1071"/>
    <lineage>
        <taxon>Bacteria</taxon>
        <taxon>Pseudomonadati</taxon>
        <taxon>Pseudomonadota</taxon>
        <taxon>Alphaproteobacteria</taxon>
        <taxon>Acetobacterales</taxon>
        <taxon>Acetobacteraceae</taxon>
        <taxon>Rhodopila</taxon>
    </lineage>
</organism>
<keyword evidence="4" id="KW-0813">Transport</keyword>
<comment type="caution">
    <text evidence="11">The sequence shown here is derived from an EMBL/GenBank/DDBJ whole genome shotgun (WGS) entry which is preliminary data.</text>
</comment>
<evidence type="ECO:0000256" key="3">
    <source>
        <dbReference type="ARBA" id="ARBA00007681"/>
    </source>
</evidence>
<feature type="coiled-coil region" evidence="10">
    <location>
        <begin position="246"/>
        <end position="273"/>
    </location>
</feature>
<dbReference type="AlphaFoldDB" id="A0A2S6MW14"/>
<sequence>MTERLAETTRRIRSVQQLDAVVTAMRGISASRVQQAHALLQGVRAHAAIIGRAIGQALPLLPDNHDATTIRAGRRALILFCAEQGFAGAFSDRMLEAARVTANSQDLFLIGSRGGGLAVERRLRLFWHAPMVPHANLVAVLAGRIADALYAWLADRPGPRVDVMVPIWSAAGGVAAERRSLLPFDFRRFAVKASGQAPLTTLPPARLLARLAEEYVFAELCEAALTAFAAENEARVATMLGAKGNLETMLTDLQVLERQIRQEEITAEVVELASSAGARRSA</sequence>
<keyword evidence="10" id="KW-0175">Coiled coil</keyword>
<dbReference type="GO" id="GO:0046933">
    <property type="term" value="F:proton-transporting ATP synthase activity, rotational mechanism"/>
    <property type="evidence" value="ECO:0007669"/>
    <property type="project" value="InterPro"/>
</dbReference>
<dbReference type="InterPro" id="IPR035968">
    <property type="entry name" value="ATP_synth_F1_ATPase_gsu"/>
</dbReference>